<dbReference type="OrthoDB" id="6164630at2"/>
<reference evidence="1 2" key="1">
    <citation type="submission" date="2018-12" db="EMBL/GenBank/DDBJ databases">
        <title>three novel Halomonas strain isolated from plants.</title>
        <authorList>
            <person name="Sun C."/>
        </authorList>
    </citation>
    <scope>NUCLEOTIDE SEQUENCE [LARGE SCALE GENOMIC DNA]</scope>
    <source>
        <strain evidence="1 2">JCM 18142</strain>
    </source>
</reference>
<name>A0A3S0W3S1_9GAMM</name>
<organism evidence="1 2">
    <name type="scientific">Vreelandella nanhaiensis</name>
    <dbReference type="NCBI Taxonomy" id="1258546"/>
    <lineage>
        <taxon>Bacteria</taxon>
        <taxon>Pseudomonadati</taxon>
        <taxon>Pseudomonadota</taxon>
        <taxon>Gammaproteobacteria</taxon>
        <taxon>Oceanospirillales</taxon>
        <taxon>Halomonadaceae</taxon>
        <taxon>Vreelandella</taxon>
    </lineage>
</organism>
<dbReference type="EMBL" id="RZHF01000029">
    <property type="protein sequence ID" value="RUR27722.1"/>
    <property type="molecule type" value="Genomic_DNA"/>
</dbReference>
<proteinExistence type="predicted"/>
<protein>
    <submittedName>
        <fullName evidence="1">Uncharacterized protein</fullName>
    </submittedName>
</protein>
<sequence>MANVTPLPARNAPPRVQQDRAGFGELRAELHSRAADQDLIDVWANLPHAERRLVLKSAGLKEDATQQISQLAKPARAAIRAAIHRMSSYATGLRDQLRNRSQHPSCELASHARQALAEGNTKAALHWLGLIEKGVA</sequence>
<dbReference type="AlphaFoldDB" id="A0A3S0W3S1"/>
<accession>A0A3S0W3S1</accession>
<evidence type="ECO:0000313" key="2">
    <source>
        <dbReference type="Proteomes" id="UP000287023"/>
    </source>
</evidence>
<evidence type="ECO:0000313" key="1">
    <source>
        <dbReference type="EMBL" id="RUR27722.1"/>
    </source>
</evidence>
<keyword evidence="2" id="KW-1185">Reference proteome</keyword>
<gene>
    <name evidence="1" type="ORF">ELY38_18835</name>
</gene>
<dbReference type="Proteomes" id="UP000287023">
    <property type="component" value="Unassembled WGS sequence"/>
</dbReference>
<dbReference type="RefSeq" id="WP_127063690.1">
    <property type="nucleotide sequence ID" value="NZ_RZHF01000029.1"/>
</dbReference>
<comment type="caution">
    <text evidence="1">The sequence shown here is derived from an EMBL/GenBank/DDBJ whole genome shotgun (WGS) entry which is preliminary data.</text>
</comment>